<evidence type="ECO:0000313" key="3">
    <source>
        <dbReference type="EMBL" id="KAJ0969526.1"/>
    </source>
</evidence>
<dbReference type="Gene3D" id="1.25.40.10">
    <property type="entry name" value="Tetratricopeptide repeat domain"/>
    <property type="match status" value="7"/>
</dbReference>
<dbReference type="InterPro" id="IPR011990">
    <property type="entry name" value="TPR-like_helical_dom_sf"/>
</dbReference>
<dbReference type="InterPro" id="IPR002885">
    <property type="entry name" value="PPR_rpt"/>
</dbReference>
<dbReference type="SUPFAM" id="SSF48452">
    <property type="entry name" value="TPR-like"/>
    <property type="match status" value="1"/>
</dbReference>
<dbReference type="FunFam" id="1.25.40.10:FF:000073">
    <property type="entry name" value="Pentatricopeptide repeat-containing protein chloroplastic"/>
    <property type="match status" value="1"/>
</dbReference>
<keyword evidence="1" id="KW-0677">Repeat</keyword>
<dbReference type="PANTHER" id="PTHR47926">
    <property type="entry name" value="PENTATRICOPEPTIDE REPEAT-CONTAINING PROTEIN"/>
    <property type="match status" value="1"/>
</dbReference>
<evidence type="ECO:0008006" key="5">
    <source>
        <dbReference type="Google" id="ProtNLM"/>
    </source>
</evidence>
<evidence type="ECO:0000313" key="4">
    <source>
        <dbReference type="Proteomes" id="UP001085076"/>
    </source>
</evidence>
<gene>
    <name evidence="3" type="ORF">J5N97_022403</name>
</gene>
<organism evidence="3 4">
    <name type="scientific">Dioscorea zingiberensis</name>
    <dbReference type="NCBI Taxonomy" id="325984"/>
    <lineage>
        <taxon>Eukaryota</taxon>
        <taxon>Viridiplantae</taxon>
        <taxon>Streptophyta</taxon>
        <taxon>Embryophyta</taxon>
        <taxon>Tracheophyta</taxon>
        <taxon>Spermatophyta</taxon>
        <taxon>Magnoliopsida</taxon>
        <taxon>Liliopsida</taxon>
        <taxon>Dioscoreales</taxon>
        <taxon>Dioscoreaceae</taxon>
        <taxon>Dioscorea</taxon>
    </lineage>
</organism>
<feature type="repeat" description="PPR" evidence="2">
    <location>
        <begin position="425"/>
        <end position="459"/>
    </location>
</feature>
<dbReference type="FunFam" id="1.25.40.10:FF:000381">
    <property type="entry name" value="Pentatricopeptide repeat-containing protein"/>
    <property type="match status" value="1"/>
</dbReference>
<dbReference type="GO" id="GO:0009451">
    <property type="term" value="P:RNA modification"/>
    <property type="evidence" value="ECO:0007669"/>
    <property type="project" value="InterPro"/>
</dbReference>
<dbReference type="InterPro" id="IPR046849">
    <property type="entry name" value="E2_motif"/>
</dbReference>
<feature type="repeat" description="PPR" evidence="2">
    <location>
        <begin position="627"/>
        <end position="661"/>
    </location>
</feature>
<dbReference type="FunFam" id="1.25.40.10:FF:000366">
    <property type="entry name" value="Pentatricopeptide (PPR) repeat-containing protein"/>
    <property type="match status" value="1"/>
</dbReference>
<dbReference type="InterPro" id="IPR046960">
    <property type="entry name" value="PPR_At4g14850-like_plant"/>
</dbReference>
<dbReference type="PROSITE" id="PS51375">
    <property type="entry name" value="PPR"/>
    <property type="match status" value="7"/>
</dbReference>
<feature type="repeat" description="PPR" evidence="2">
    <location>
        <begin position="225"/>
        <end position="260"/>
    </location>
</feature>
<dbReference type="GO" id="GO:0003723">
    <property type="term" value="F:RNA binding"/>
    <property type="evidence" value="ECO:0007669"/>
    <property type="project" value="InterPro"/>
</dbReference>
<reference evidence="3" key="2">
    <citation type="journal article" date="2022" name="Hortic Res">
        <title>The genome of Dioscorea zingiberensis sheds light on the biosynthesis, origin and evolution of the medicinally important diosgenin saponins.</title>
        <authorList>
            <person name="Li Y."/>
            <person name="Tan C."/>
            <person name="Li Z."/>
            <person name="Guo J."/>
            <person name="Li S."/>
            <person name="Chen X."/>
            <person name="Wang C."/>
            <person name="Dai X."/>
            <person name="Yang H."/>
            <person name="Song W."/>
            <person name="Hou L."/>
            <person name="Xu J."/>
            <person name="Tong Z."/>
            <person name="Xu A."/>
            <person name="Yuan X."/>
            <person name="Wang W."/>
            <person name="Yang Q."/>
            <person name="Chen L."/>
            <person name="Sun Z."/>
            <person name="Wang K."/>
            <person name="Pan B."/>
            <person name="Chen J."/>
            <person name="Bao Y."/>
            <person name="Liu F."/>
            <person name="Qi X."/>
            <person name="Gang D.R."/>
            <person name="Wen J."/>
            <person name="Li J."/>
        </authorList>
    </citation>
    <scope>NUCLEOTIDE SEQUENCE</scope>
    <source>
        <strain evidence="3">Dzin_1.0</strain>
    </source>
</reference>
<reference evidence="3" key="1">
    <citation type="submission" date="2021-03" db="EMBL/GenBank/DDBJ databases">
        <authorList>
            <person name="Li Z."/>
            <person name="Yang C."/>
        </authorList>
    </citation>
    <scope>NUCLEOTIDE SEQUENCE</scope>
    <source>
        <strain evidence="3">Dzin_1.0</strain>
        <tissue evidence="3">Leaf</tissue>
    </source>
</reference>
<feature type="repeat" description="PPR" evidence="2">
    <location>
        <begin position="323"/>
        <end position="357"/>
    </location>
</feature>
<dbReference type="Pfam" id="PF01535">
    <property type="entry name" value="PPR"/>
    <property type="match status" value="2"/>
</dbReference>
<feature type="repeat" description="PPR" evidence="2">
    <location>
        <begin position="124"/>
        <end position="158"/>
    </location>
</feature>
<dbReference type="EMBL" id="JAGGNH010000006">
    <property type="protein sequence ID" value="KAJ0969526.1"/>
    <property type="molecule type" value="Genomic_DNA"/>
</dbReference>
<dbReference type="Pfam" id="PF20430">
    <property type="entry name" value="Eplus_motif"/>
    <property type="match status" value="1"/>
</dbReference>
<sequence>MATSPIIINPSLLPPTISHTSRASHSSSMNTSNHYSSLQSAMKSLEQYSLEGKRAEDHQAFFNSIISTCITNKAFREANHLRAHMARIGYEPGLFLDNQFINLYAKCGQIEVAREVFDNMPERNVVSWNALLSGYCSNGYYLDALKLFCYMIETGQGPNDPTLLSVLRASAGSRNAEHGRQIHSYILKMGLFSCITLSNALIGMYSKFCRTRDAELVFDSMAEKDEVSWNSIIAAKAQNGVRGMGAMDMFVEMLKGGLPPDDYTFGSLLASVGLIGVEEIHAQITKRGLGGNVIVGSALLDAYARCSNPQDACQVFKMMQERNTVAWNSVISACLMNGMEHEGLKLYMQMAEWGVLPDEYTMSILLRAAAASQWSVITGKQLHGLAVRMGLHMDTLIGNSLITMYAKHEEISDSWQAFKSISESDIISWNSIVHAHLQNQQFEQALALYVQMKDSGIEPDEFSFVAALVACGELAWRNTGRGVHCNLVKIGMTPDAFVGSALIDMYSKFTATSDAKRVFDEVEDKDLITWNSMISGFAQNSYVDEVLKLLSAMRIENFEPDDFTFASTLAACANTITVEHGRQVHSLILKSEQEMDAAVANALITMYSRAGREKEAEKVFSKLTVKNVISWTAMIGAYIQCGYSEEAFQLFEQMETCGVTPNEKTFIAILTACSYTGKSKVAEKYFKLMETKYGIRPGFDHCACMVDILGRAGRLQEAEDFIESMPYKPNALVWKILLSACRIHGDLERGKRSMKKIVALDPGDSAAYVLLSNLYASFGNWDSVMEVRQLMRENGVKKEPGKSWIEVHNKAHEFVAGDCSHPQTNEIYSKLRELLRQMKAEGYIPGVEFLIW</sequence>
<dbReference type="Pfam" id="PF20431">
    <property type="entry name" value="E_motif"/>
    <property type="match status" value="1"/>
</dbReference>
<feature type="repeat" description="PPR" evidence="2">
    <location>
        <begin position="764"/>
        <end position="798"/>
    </location>
</feature>
<dbReference type="Proteomes" id="UP001085076">
    <property type="component" value="Miscellaneous, Linkage group lg06"/>
</dbReference>
<dbReference type="FunFam" id="1.25.40.10:FF:000285">
    <property type="entry name" value="Pentatricopeptide repeat-containing protein, chloroplastic"/>
    <property type="match status" value="1"/>
</dbReference>
<protein>
    <recommendedName>
        <fullName evidence="5">Pentatricopeptide repeat-containing protein</fullName>
    </recommendedName>
</protein>
<dbReference type="FunFam" id="1.25.40.10:FF:000031">
    <property type="entry name" value="Pentatricopeptide repeat-containing protein mitochondrial"/>
    <property type="match status" value="1"/>
</dbReference>
<dbReference type="FunFam" id="1.25.40.10:FF:000196">
    <property type="entry name" value="Pentatricopeptide repeat-containing protein At4g14850"/>
    <property type="match status" value="1"/>
</dbReference>
<feature type="repeat" description="PPR" evidence="2">
    <location>
        <begin position="526"/>
        <end position="560"/>
    </location>
</feature>
<evidence type="ECO:0000256" key="2">
    <source>
        <dbReference type="PROSITE-ProRule" id="PRU00708"/>
    </source>
</evidence>
<keyword evidence="4" id="KW-1185">Reference proteome</keyword>
<evidence type="ECO:0000256" key="1">
    <source>
        <dbReference type="ARBA" id="ARBA00022737"/>
    </source>
</evidence>
<dbReference type="InterPro" id="IPR046848">
    <property type="entry name" value="E_motif"/>
</dbReference>
<dbReference type="OrthoDB" id="185373at2759"/>
<accession>A0A9D5HAI3</accession>
<dbReference type="Pfam" id="PF13041">
    <property type="entry name" value="PPR_2"/>
    <property type="match status" value="6"/>
</dbReference>
<name>A0A9D5HAI3_9LILI</name>
<dbReference type="AlphaFoldDB" id="A0A9D5HAI3"/>
<dbReference type="PANTHER" id="PTHR47926:SF533">
    <property type="entry name" value="DYW DOMAIN-CONTAINING PROTEIN"/>
    <property type="match status" value="1"/>
</dbReference>
<comment type="caution">
    <text evidence="3">The sequence shown here is derived from an EMBL/GenBank/DDBJ whole genome shotgun (WGS) entry which is preliminary data.</text>
</comment>
<proteinExistence type="predicted"/>
<dbReference type="NCBIfam" id="TIGR00756">
    <property type="entry name" value="PPR"/>
    <property type="match status" value="7"/>
</dbReference>